<dbReference type="PANTHER" id="PTHR10827:SF98">
    <property type="entry name" value="45 KDA CALCIUM-BINDING PROTEIN"/>
    <property type="match status" value="1"/>
</dbReference>
<keyword evidence="1" id="KW-0479">Metal-binding</keyword>
<evidence type="ECO:0000256" key="1">
    <source>
        <dbReference type="ARBA" id="ARBA00022723"/>
    </source>
</evidence>
<name>A0A1Y5SV66_9RHOB</name>
<keyword evidence="7" id="KW-1185">Reference proteome</keyword>
<dbReference type="PANTHER" id="PTHR10827">
    <property type="entry name" value="RETICULOCALBIN"/>
    <property type="match status" value="1"/>
</dbReference>
<feature type="chain" id="PRO_5012102278" evidence="4">
    <location>
        <begin position="25"/>
        <end position="149"/>
    </location>
</feature>
<evidence type="ECO:0000256" key="4">
    <source>
        <dbReference type="SAM" id="SignalP"/>
    </source>
</evidence>
<evidence type="ECO:0000256" key="3">
    <source>
        <dbReference type="SAM" id="MobiDB-lite"/>
    </source>
</evidence>
<feature type="region of interest" description="Disordered" evidence="3">
    <location>
        <begin position="109"/>
        <end position="149"/>
    </location>
</feature>
<evidence type="ECO:0000256" key="2">
    <source>
        <dbReference type="ARBA" id="ARBA00022737"/>
    </source>
</evidence>
<dbReference type="EMBL" id="FWFO01000001">
    <property type="protein sequence ID" value="SLN49147.1"/>
    <property type="molecule type" value="Genomic_DNA"/>
</dbReference>
<reference evidence="6 7" key="1">
    <citation type="submission" date="2017-03" db="EMBL/GenBank/DDBJ databases">
        <authorList>
            <person name="Afonso C.L."/>
            <person name="Miller P.J."/>
            <person name="Scott M.A."/>
            <person name="Spackman E."/>
            <person name="Goraichik I."/>
            <person name="Dimitrov K.M."/>
            <person name="Suarez D.L."/>
            <person name="Swayne D.E."/>
        </authorList>
    </citation>
    <scope>NUCLEOTIDE SEQUENCE [LARGE SCALE GENOMIC DNA]</scope>
    <source>
        <strain evidence="6 7">CECT 7639</strain>
    </source>
</reference>
<feature type="domain" description="EF-hand" evidence="5">
    <location>
        <begin position="46"/>
        <end position="81"/>
    </location>
</feature>
<organism evidence="6 7">
    <name type="scientific">Falsiruegeria litorea R37</name>
    <dbReference type="NCBI Taxonomy" id="1200284"/>
    <lineage>
        <taxon>Bacteria</taxon>
        <taxon>Pseudomonadati</taxon>
        <taxon>Pseudomonadota</taxon>
        <taxon>Alphaproteobacteria</taxon>
        <taxon>Rhodobacterales</taxon>
        <taxon>Roseobacteraceae</taxon>
        <taxon>Falsiruegeria</taxon>
    </lineage>
</organism>
<dbReference type="SMART" id="SM00054">
    <property type="entry name" value="EFh"/>
    <property type="match status" value="4"/>
</dbReference>
<dbReference type="SUPFAM" id="SSF47473">
    <property type="entry name" value="EF-hand"/>
    <property type="match status" value="1"/>
</dbReference>
<dbReference type="InterPro" id="IPR002048">
    <property type="entry name" value="EF_hand_dom"/>
</dbReference>
<evidence type="ECO:0000313" key="6">
    <source>
        <dbReference type="EMBL" id="SLN49147.1"/>
    </source>
</evidence>
<evidence type="ECO:0000259" key="5">
    <source>
        <dbReference type="PROSITE" id="PS50222"/>
    </source>
</evidence>
<dbReference type="Pfam" id="PF13202">
    <property type="entry name" value="EF-hand_5"/>
    <property type="match status" value="4"/>
</dbReference>
<sequence>MKQAGFIAAVVIAAAGVAGTAVLAKGPHATFQELDADGNGEITQAEMEAHRTARFAKADTDGDGKLSLEEAKAKGQERAAKRAAKMFERHDANKDGFLDAEELPKPRRAGKFFDRMDKDGSGGISEAEFAEARERMKEHRKKRGHQDQD</sequence>
<keyword evidence="2" id="KW-0677">Repeat</keyword>
<dbReference type="GO" id="GO:0005509">
    <property type="term" value="F:calcium ion binding"/>
    <property type="evidence" value="ECO:0007669"/>
    <property type="project" value="InterPro"/>
</dbReference>
<dbReference type="RefSeq" id="WP_085796148.1">
    <property type="nucleotide sequence ID" value="NZ_FWFO01000001.1"/>
</dbReference>
<dbReference type="Proteomes" id="UP000193077">
    <property type="component" value="Unassembled WGS sequence"/>
</dbReference>
<dbReference type="OrthoDB" id="5470953at2"/>
<protein>
    <submittedName>
        <fullName evidence="6">EF hand</fullName>
    </submittedName>
</protein>
<dbReference type="PROSITE" id="PS50222">
    <property type="entry name" value="EF_HAND_2"/>
    <property type="match status" value="2"/>
</dbReference>
<feature type="signal peptide" evidence="4">
    <location>
        <begin position="1"/>
        <end position="24"/>
    </location>
</feature>
<dbReference type="Gene3D" id="1.10.238.10">
    <property type="entry name" value="EF-hand"/>
    <property type="match status" value="2"/>
</dbReference>
<keyword evidence="4" id="KW-0732">Signal</keyword>
<feature type="compositionally biased region" description="Basic and acidic residues" evidence="3">
    <location>
        <begin position="109"/>
        <end position="120"/>
    </location>
</feature>
<feature type="domain" description="EF-hand" evidence="5">
    <location>
        <begin position="104"/>
        <end position="139"/>
    </location>
</feature>
<dbReference type="InterPro" id="IPR011992">
    <property type="entry name" value="EF-hand-dom_pair"/>
</dbReference>
<accession>A0A1Y5SV66</accession>
<gene>
    <name evidence="6" type="ORF">TRL7639_02714</name>
</gene>
<evidence type="ECO:0000313" key="7">
    <source>
        <dbReference type="Proteomes" id="UP000193077"/>
    </source>
</evidence>
<feature type="compositionally biased region" description="Basic residues" evidence="3">
    <location>
        <begin position="138"/>
        <end position="149"/>
    </location>
</feature>
<dbReference type="AlphaFoldDB" id="A0A1Y5SV66"/>
<proteinExistence type="predicted"/>